<gene>
    <name evidence="8" type="ORF">H9632_08265</name>
</gene>
<evidence type="ECO:0000313" key="8">
    <source>
        <dbReference type="EMBL" id="MBD8033059.1"/>
    </source>
</evidence>
<accession>A0ABR8XMA3</accession>
<reference evidence="8 9" key="1">
    <citation type="submission" date="2020-08" db="EMBL/GenBank/DDBJ databases">
        <title>A Genomic Blueprint of the Chicken Gut Microbiome.</title>
        <authorList>
            <person name="Gilroy R."/>
            <person name="Ravi A."/>
            <person name="Getino M."/>
            <person name="Pursley I."/>
            <person name="Horton D.L."/>
            <person name="Alikhan N.-F."/>
            <person name="Baker D."/>
            <person name="Gharbi K."/>
            <person name="Hall N."/>
            <person name="Watson M."/>
            <person name="Adriaenssens E.M."/>
            <person name="Foster-Nyarko E."/>
            <person name="Jarju S."/>
            <person name="Secka A."/>
            <person name="Antonio M."/>
            <person name="Oren A."/>
            <person name="Chaudhuri R."/>
            <person name="La Ragione R.M."/>
            <person name="Hildebrand F."/>
            <person name="Pallen M.J."/>
        </authorList>
    </citation>
    <scope>NUCLEOTIDE SEQUENCE [LARGE SCALE GENOMIC DNA]</scope>
    <source>
        <strain evidence="8 9">Sa1YVA6</strain>
    </source>
</reference>
<evidence type="ECO:0000313" key="9">
    <source>
        <dbReference type="Proteomes" id="UP000600565"/>
    </source>
</evidence>
<dbReference type="Proteomes" id="UP000600565">
    <property type="component" value="Unassembled WGS sequence"/>
</dbReference>
<dbReference type="RefSeq" id="WP_191703636.1">
    <property type="nucleotide sequence ID" value="NZ_JACSPW010000006.1"/>
</dbReference>
<evidence type="ECO:0000256" key="4">
    <source>
        <dbReference type="ARBA" id="ARBA00022989"/>
    </source>
</evidence>
<dbReference type="InterPro" id="IPR027379">
    <property type="entry name" value="CLS_N"/>
</dbReference>
<evidence type="ECO:0000256" key="5">
    <source>
        <dbReference type="ARBA" id="ARBA00023136"/>
    </source>
</evidence>
<keyword evidence="3 6" id="KW-0812">Transmembrane</keyword>
<evidence type="ECO:0000256" key="2">
    <source>
        <dbReference type="ARBA" id="ARBA00022475"/>
    </source>
</evidence>
<keyword evidence="9" id="KW-1185">Reference proteome</keyword>
<evidence type="ECO:0000256" key="6">
    <source>
        <dbReference type="SAM" id="Phobius"/>
    </source>
</evidence>
<name>A0ABR8XMA3_9BACL</name>
<sequence>MKLHYGLNDFKDIDWLAVLQIAAPFIVVGLILILIALFDLYRHRNERSNVLLWTIVILFFNTIGPILYFTIGRKGEKPNEVRN</sequence>
<keyword evidence="5 6" id="KW-0472">Membrane</keyword>
<evidence type="ECO:0000256" key="3">
    <source>
        <dbReference type="ARBA" id="ARBA00022692"/>
    </source>
</evidence>
<dbReference type="Pfam" id="PF13396">
    <property type="entry name" value="PLDc_N"/>
    <property type="match status" value="1"/>
</dbReference>
<feature type="transmembrane region" description="Helical" evidence="6">
    <location>
        <begin position="15"/>
        <end position="38"/>
    </location>
</feature>
<dbReference type="EMBL" id="JACSPW010000006">
    <property type="protein sequence ID" value="MBD8033059.1"/>
    <property type="molecule type" value="Genomic_DNA"/>
</dbReference>
<keyword evidence="2" id="KW-1003">Cell membrane</keyword>
<comment type="subcellular location">
    <subcellularLocation>
        <location evidence="1">Cell membrane</location>
        <topology evidence="1">Multi-pass membrane protein</topology>
    </subcellularLocation>
</comment>
<evidence type="ECO:0000259" key="7">
    <source>
        <dbReference type="Pfam" id="PF13396"/>
    </source>
</evidence>
<comment type="caution">
    <text evidence="8">The sequence shown here is derived from an EMBL/GenBank/DDBJ whole genome shotgun (WGS) entry which is preliminary data.</text>
</comment>
<feature type="domain" description="Cardiolipin synthase N-terminal" evidence="7">
    <location>
        <begin position="31"/>
        <end position="73"/>
    </location>
</feature>
<organism evidence="8 9">
    <name type="scientific">Solibacillus merdavium</name>
    <dbReference type="NCBI Taxonomy" id="2762218"/>
    <lineage>
        <taxon>Bacteria</taxon>
        <taxon>Bacillati</taxon>
        <taxon>Bacillota</taxon>
        <taxon>Bacilli</taxon>
        <taxon>Bacillales</taxon>
        <taxon>Caryophanaceae</taxon>
        <taxon>Solibacillus</taxon>
    </lineage>
</organism>
<protein>
    <submittedName>
        <fullName evidence="8">PLDc_N domain-containing protein</fullName>
    </submittedName>
</protein>
<feature type="transmembrane region" description="Helical" evidence="6">
    <location>
        <begin position="50"/>
        <end position="71"/>
    </location>
</feature>
<proteinExistence type="predicted"/>
<keyword evidence="4 6" id="KW-1133">Transmembrane helix</keyword>
<evidence type="ECO:0000256" key="1">
    <source>
        <dbReference type="ARBA" id="ARBA00004651"/>
    </source>
</evidence>